<accession>A0ABZ1C9H4</accession>
<keyword evidence="8" id="KW-1185">Reference proteome</keyword>
<dbReference type="EMBL" id="CP139781">
    <property type="protein sequence ID" value="WRQ86970.1"/>
    <property type="molecule type" value="Genomic_DNA"/>
</dbReference>
<feature type="region of interest" description="Disordered" evidence="4">
    <location>
        <begin position="602"/>
        <end position="635"/>
    </location>
</feature>
<keyword evidence="5" id="KW-1133">Transmembrane helix</keyword>
<dbReference type="InterPro" id="IPR004090">
    <property type="entry name" value="Chemotax_Me-accpt_rcpt"/>
</dbReference>
<dbReference type="InterPro" id="IPR051310">
    <property type="entry name" value="MCP_chemotaxis"/>
</dbReference>
<dbReference type="PANTHER" id="PTHR43531:SF11">
    <property type="entry name" value="METHYL-ACCEPTING CHEMOTAXIS PROTEIN 3"/>
    <property type="match status" value="1"/>
</dbReference>
<feature type="domain" description="Methyl-accepting transducer" evidence="6">
    <location>
        <begin position="352"/>
        <end position="581"/>
    </location>
</feature>
<comment type="similarity">
    <text evidence="2">Belongs to the methyl-accepting chemotaxis (MCP) protein family.</text>
</comment>
<reference evidence="7 8" key="1">
    <citation type="submission" date="2023-12" db="EMBL/GenBank/DDBJ databases">
        <title>Description of an unclassified Opitutus bacterium of Verrucomicrobiota.</title>
        <authorList>
            <person name="Zhang D.-F."/>
        </authorList>
    </citation>
    <scope>NUCLEOTIDE SEQUENCE [LARGE SCALE GENOMIC DNA]</scope>
    <source>
        <strain evidence="7 8">WL0086</strain>
    </source>
</reference>
<dbReference type="PANTHER" id="PTHR43531">
    <property type="entry name" value="PROTEIN ICFG"/>
    <property type="match status" value="1"/>
</dbReference>
<proteinExistence type="inferred from homology"/>
<protein>
    <submittedName>
        <fullName evidence="7">Methyl-accepting chemotaxis protein</fullName>
    </submittedName>
</protein>
<dbReference type="InterPro" id="IPR004089">
    <property type="entry name" value="MCPsignal_dom"/>
</dbReference>
<evidence type="ECO:0000313" key="7">
    <source>
        <dbReference type="EMBL" id="WRQ86970.1"/>
    </source>
</evidence>
<name>A0ABZ1C9H4_9BACT</name>
<evidence type="ECO:0000256" key="2">
    <source>
        <dbReference type="ARBA" id="ARBA00029447"/>
    </source>
</evidence>
<evidence type="ECO:0000259" key="6">
    <source>
        <dbReference type="PROSITE" id="PS50111"/>
    </source>
</evidence>
<keyword evidence="1" id="KW-0145">Chemotaxis</keyword>
<evidence type="ECO:0000256" key="5">
    <source>
        <dbReference type="SAM" id="Phobius"/>
    </source>
</evidence>
<dbReference type="Proteomes" id="UP000738431">
    <property type="component" value="Chromosome"/>
</dbReference>
<evidence type="ECO:0000256" key="3">
    <source>
        <dbReference type="PROSITE-ProRule" id="PRU00284"/>
    </source>
</evidence>
<dbReference type="PROSITE" id="PS50111">
    <property type="entry name" value="CHEMOTAXIS_TRANSDUC_2"/>
    <property type="match status" value="1"/>
</dbReference>
<evidence type="ECO:0000256" key="1">
    <source>
        <dbReference type="ARBA" id="ARBA00022500"/>
    </source>
</evidence>
<dbReference type="PRINTS" id="PR00260">
    <property type="entry name" value="CHEMTRNSDUCR"/>
</dbReference>
<keyword evidence="3" id="KW-0807">Transducer</keyword>
<evidence type="ECO:0000313" key="8">
    <source>
        <dbReference type="Proteomes" id="UP000738431"/>
    </source>
</evidence>
<organism evidence="7 8">
    <name type="scientific">Actomonas aquatica</name>
    <dbReference type="NCBI Taxonomy" id="2866162"/>
    <lineage>
        <taxon>Bacteria</taxon>
        <taxon>Pseudomonadati</taxon>
        <taxon>Verrucomicrobiota</taxon>
        <taxon>Opitutia</taxon>
        <taxon>Opitutales</taxon>
        <taxon>Opitutaceae</taxon>
        <taxon>Actomonas</taxon>
    </lineage>
</organism>
<dbReference type="SMART" id="SM00283">
    <property type="entry name" value="MA"/>
    <property type="match status" value="1"/>
</dbReference>
<dbReference type="Pfam" id="PF00015">
    <property type="entry name" value="MCPsignal"/>
    <property type="match status" value="1"/>
</dbReference>
<keyword evidence="5" id="KW-0472">Membrane</keyword>
<gene>
    <name evidence="7" type="ORF">K1X11_019320</name>
</gene>
<evidence type="ECO:0000256" key="4">
    <source>
        <dbReference type="SAM" id="MobiDB-lite"/>
    </source>
</evidence>
<dbReference type="SUPFAM" id="SSF58104">
    <property type="entry name" value="Methyl-accepting chemotaxis protein (MCP) signaling domain"/>
    <property type="match status" value="1"/>
</dbReference>
<sequence>MNSSQTLGQRVGFGFAAVVVLGLLSGGFAIYEVTRVREAAHMMSEEFVPEARHAAQLEAQLGALQLETQHYRLTAEEDRFSRISAQLQSVREQVQALHSLAEAHPHLVKLRSEVGVLDEQLEAFETLAKSLADATATLQAGRASLEQAGANFDLEMDHLQAVQFERFEAEAVGSDLEHLRQRGLKMHLAQQVAKQLDHLQMLAAQGQLKRDPALIRAASTTFDSLFEQLAALRAVLEIPADIAEVDRLTASARAYRDNLIVVAEQSEVLNALGVTGSTLGHDLQMEAEALALTGMDRTVEAAEESTARLNLTVRGVVASAALLTLLGIVISTRVVSRLRSILLDISSSLAAGAQQLVSASGQISTASNQVADSASRGAAALQQTGASMEELASLVRRTADDAGAAMSLAGDARHASVASGQKAERLNEAMGRIKSSSDEISKIIKTIDEIAFQTNLLALNAAVEAARAGEAGAGFSVVAEEVRALAHRAAKAAKESGEKISHAVRNSGEAASVAGEVTTDLESIRQQVEKVDRLIASIATAAEEQAQGVDQINRAIDEIDQVTQGNAAAAEESASASTELKAEADAVQGLVSFLEQVSGVKKRAPQPASVSAGAPRSGGHGKAAGTGWSPSAASANSALEPVGLGAGEAEFFR</sequence>
<dbReference type="Gene3D" id="1.10.287.950">
    <property type="entry name" value="Methyl-accepting chemotaxis protein"/>
    <property type="match status" value="1"/>
</dbReference>
<dbReference type="RefSeq" id="WP_221029613.1">
    <property type="nucleotide sequence ID" value="NZ_CP139781.1"/>
</dbReference>
<keyword evidence="5" id="KW-0812">Transmembrane</keyword>
<feature type="transmembrane region" description="Helical" evidence="5">
    <location>
        <begin position="12"/>
        <end position="33"/>
    </location>
</feature>